<protein>
    <submittedName>
        <fullName evidence="8">4-aminobutyrate aminotransferase GabT</fullName>
    </submittedName>
</protein>
<dbReference type="GeneID" id="87811796"/>
<evidence type="ECO:0000256" key="3">
    <source>
        <dbReference type="ARBA" id="ARBA00022576"/>
    </source>
</evidence>
<dbReference type="InterPro" id="IPR015422">
    <property type="entry name" value="PyrdxlP-dep_Trfase_small"/>
</dbReference>
<name>A0AAF0YEZ6_9TREE</name>
<evidence type="ECO:0000256" key="1">
    <source>
        <dbReference type="ARBA" id="ARBA00001933"/>
    </source>
</evidence>
<dbReference type="FunFam" id="3.40.640.10:FF:000013">
    <property type="entry name" value="4-aminobutyrate aminotransferase"/>
    <property type="match status" value="1"/>
</dbReference>
<dbReference type="PIRSF" id="PIRSF000521">
    <property type="entry name" value="Transaminase_4ab_Lys_Orn"/>
    <property type="match status" value="1"/>
</dbReference>
<dbReference type="CDD" id="cd00610">
    <property type="entry name" value="OAT_like"/>
    <property type="match status" value="1"/>
</dbReference>
<dbReference type="RefSeq" id="XP_062631158.1">
    <property type="nucleotide sequence ID" value="XM_062775174.1"/>
</dbReference>
<dbReference type="InterPro" id="IPR015421">
    <property type="entry name" value="PyrdxlP-dep_Trfase_major"/>
</dbReference>
<evidence type="ECO:0000256" key="5">
    <source>
        <dbReference type="ARBA" id="ARBA00022898"/>
    </source>
</evidence>
<proteinExistence type="inferred from homology"/>
<dbReference type="Proteomes" id="UP000827549">
    <property type="component" value="Chromosome 6"/>
</dbReference>
<dbReference type="AlphaFoldDB" id="A0AAF0YEZ6"/>
<dbReference type="InterPro" id="IPR050103">
    <property type="entry name" value="Class-III_PLP-dep_AT"/>
</dbReference>
<keyword evidence="4" id="KW-0808">Transferase</keyword>
<dbReference type="GO" id="GO:0008483">
    <property type="term" value="F:transaminase activity"/>
    <property type="evidence" value="ECO:0007669"/>
    <property type="project" value="UniProtKB-KW"/>
</dbReference>
<dbReference type="Pfam" id="PF00202">
    <property type="entry name" value="Aminotran_3"/>
    <property type="match status" value="1"/>
</dbReference>
<dbReference type="EMBL" id="CP086719">
    <property type="protein sequence ID" value="WOO85132.1"/>
    <property type="molecule type" value="Genomic_DNA"/>
</dbReference>
<dbReference type="Gene3D" id="3.90.1150.10">
    <property type="entry name" value="Aspartate Aminotransferase, domain 1"/>
    <property type="match status" value="1"/>
</dbReference>
<comment type="similarity">
    <text evidence="2 6">Belongs to the class-III pyridoxal-phosphate-dependent aminotransferase family.</text>
</comment>
<feature type="region of interest" description="Disordered" evidence="7">
    <location>
        <begin position="1"/>
        <end position="35"/>
    </location>
</feature>
<evidence type="ECO:0000256" key="6">
    <source>
        <dbReference type="RuleBase" id="RU003560"/>
    </source>
</evidence>
<evidence type="ECO:0000313" key="9">
    <source>
        <dbReference type="Proteomes" id="UP000827549"/>
    </source>
</evidence>
<dbReference type="PANTHER" id="PTHR11986">
    <property type="entry name" value="AMINOTRANSFERASE CLASS III"/>
    <property type="match status" value="1"/>
</dbReference>
<evidence type="ECO:0000256" key="7">
    <source>
        <dbReference type="SAM" id="MobiDB-lite"/>
    </source>
</evidence>
<comment type="cofactor">
    <cofactor evidence="1">
        <name>pyridoxal 5'-phosphate</name>
        <dbReference type="ChEBI" id="CHEBI:597326"/>
    </cofactor>
</comment>
<keyword evidence="5 6" id="KW-0663">Pyridoxal phosphate</keyword>
<sequence>MFVSRTLRSARPTVRGLASIHPATATHNTPPPPPAAMPVADANLTQLLTEQRKHVTPALSRLHDHIIVKGQGSKVWDETGAEFIDFNAGIGVTNLGHSHPAVTAAVIHQAQQVSHVQCSIGFSLPYLQLVEALRPMMPHESLDTFFFWNSGSEAIEMALKLVKRATNRNNVIAMVGSYHGRTHGASGITRSKPIYTQHTGPTMNGVYATPFPYWHSLGVDPSTPEDELVRLAIYQLELLIKTQTAPTDVAALFIEPVIGEGGYVPAPAAWLNYLREFCDKHGILLVLDEVQSGFGRTGKLFAAEHVPGFKPDVLVFAKGLANGYPLSGVASRKELMEKQEVGSIGGTYAGNAVACAAAVAVAEVFKTQPILENVNARSKELFDALYAIRDSPKTGHLVADIRGQGLMVAVEFRTEADPLTTKGLAAGTAIPKDIGKRIQKKCHDNGLLLLTTSCFDTIRFIPPLVITKDEMAQALKIFNAAVEEVAREG</sequence>
<evidence type="ECO:0000313" key="8">
    <source>
        <dbReference type="EMBL" id="WOO85132.1"/>
    </source>
</evidence>
<organism evidence="8 9">
    <name type="scientific">Vanrija pseudolonga</name>
    <dbReference type="NCBI Taxonomy" id="143232"/>
    <lineage>
        <taxon>Eukaryota</taxon>
        <taxon>Fungi</taxon>
        <taxon>Dikarya</taxon>
        <taxon>Basidiomycota</taxon>
        <taxon>Agaricomycotina</taxon>
        <taxon>Tremellomycetes</taxon>
        <taxon>Trichosporonales</taxon>
        <taxon>Trichosporonaceae</taxon>
        <taxon>Vanrija</taxon>
    </lineage>
</organism>
<gene>
    <name evidence="8" type="primary">gabT_2</name>
    <name evidence="8" type="ORF">LOC62_06G008632</name>
</gene>
<dbReference type="InterPro" id="IPR005814">
    <property type="entry name" value="Aminotrans_3"/>
</dbReference>
<reference evidence="8" key="1">
    <citation type="submission" date="2023-10" db="EMBL/GenBank/DDBJ databases">
        <authorList>
            <person name="Noh H."/>
        </authorList>
    </citation>
    <scope>NUCLEOTIDE SEQUENCE</scope>
    <source>
        <strain evidence="8">DUCC4014</strain>
    </source>
</reference>
<dbReference type="SUPFAM" id="SSF53383">
    <property type="entry name" value="PLP-dependent transferases"/>
    <property type="match status" value="1"/>
</dbReference>
<accession>A0AAF0YEZ6</accession>
<keyword evidence="3 8" id="KW-0032">Aminotransferase</keyword>
<dbReference type="InterPro" id="IPR015424">
    <property type="entry name" value="PyrdxlP-dep_Trfase"/>
</dbReference>
<evidence type="ECO:0000256" key="4">
    <source>
        <dbReference type="ARBA" id="ARBA00022679"/>
    </source>
</evidence>
<dbReference type="GO" id="GO:0030170">
    <property type="term" value="F:pyridoxal phosphate binding"/>
    <property type="evidence" value="ECO:0007669"/>
    <property type="project" value="InterPro"/>
</dbReference>
<keyword evidence="9" id="KW-1185">Reference proteome</keyword>
<evidence type="ECO:0000256" key="2">
    <source>
        <dbReference type="ARBA" id="ARBA00008954"/>
    </source>
</evidence>
<dbReference type="GO" id="GO:0042802">
    <property type="term" value="F:identical protein binding"/>
    <property type="evidence" value="ECO:0007669"/>
    <property type="project" value="TreeGrafter"/>
</dbReference>
<dbReference type="PROSITE" id="PS00600">
    <property type="entry name" value="AA_TRANSFER_CLASS_3"/>
    <property type="match status" value="1"/>
</dbReference>
<dbReference type="Gene3D" id="3.40.640.10">
    <property type="entry name" value="Type I PLP-dependent aspartate aminotransferase-like (Major domain)"/>
    <property type="match status" value="1"/>
</dbReference>
<dbReference type="InterPro" id="IPR049704">
    <property type="entry name" value="Aminotrans_3_PPA_site"/>
</dbReference>